<evidence type="ECO:0000313" key="1">
    <source>
        <dbReference type="EMBL" id="GLR13258.1"/>
    </source>
</evidence>
<dbReference type="Pfam" id="PF05069">
    <property type="entry name" value="Phage_tail_S"/>
    <property type="match status" value="1"/>
</dbReference>
<dbReference type="InterPro" id="IPR006522">
    <property type="entry name" value="Phage_virion_morphogenesis"/>
</dbReference>
<keyword evidence="2" id="KW-1185">Reference proteome</keyword>
<accession>A0ABQ5YFJ1</accession>
<organism evidence="1 2">
    <name type="scientific">Chitinimonas prasina</name>
    <dbReference type="NCBI Taxonomy" id="1434937"/>
    <lineage>
        <taxon>Bacteria</taxon>
        <taxon>Pseudomonadati</taxon>
        <taxon>Pseudomonadota</taxon>
        <taxon>Betaproteobacteria</taxon>
        <taxon>Neisseriales</taxon>
        <taxon>Chitinibacteraceae</taxon>
        <taxon>Chitinimonas</taxon>
    </lineage>
</organism>
<evidence type="ECO:0000313" key="2">
    <source>
        <dbReference type="Proteomes" id="UP001156706"/>
    </source>
</evidence>
<dbReference type="EMBL" id="BSOG01000002">
    <property type="protein sequence ID" value="GLR13258.1"/>
    <property type="molecule type" value="Genomic_DNA"/>
</dbReference>
<proteinExistence type="predicted"/>
<gene>
    <name evidence="1" type="ORF">GCM10007907_20480</name>
</gene>
<dbReference type="Proteomes" id="UP001156706">
    <property type="component" value="Unassembled WGS sequence"/>
</dbReference>
<reference evidence="2" key="1">
    <citation type="journal article" date="2019" name="Int. J. Syst. Evol. Microbiol.">
        <title>The Global Catalogue of Microorganisms (GCM) 10K type strain sequencing project: providing services to taxonomists for standard genome sequencing and annotation.</title>
        <authorList>
            <consortium name="The Broad Institute Genomics Platform"/>
            <consortium name="The Broad Institute Genome Sequencing Center for Infectious Disease"/>
            <person name="Wu L."/>
            <person name="Ma J."/>
        </authorList>
    </citation>
    <scope>NUCLEOTIDE SEQUENCE [LARGE SCALE GENOMIC DNA]</scope>
    <source>
        <strain evidence="2">NBRC 110044</strain>
    </source>
</reference>
<name>A0ABQ5YFJ1_9NEIS</name>
<sequence>MAELTELTAWCDGLLASLESSQRRQLARQIAQELRTANAKRIAGQVTPDGEAFEPRKVTPKFRKQGHIRRGLFSKLRTARFFKAEAGPDGATVGFGGRVGRIARVHHYGLRDRVRPGGPEHQYTARPLLGVTDEDIESIKALVLASLIRM</sequence>
<dbReference type="NCBIfam" id="TIGR01635">
    <property type="entry name" value="tail_comp_S"/>
    <property type="match status" value="1"/>
</dbReference>
<comment type="caution">
    <text evidence="1">The sequence shown here is derived from an EMBL/GenBank/DDBJ whole genome shotgun (WGS) entry which is preliminary data.</text>
</comment>
<dbReference type="RefSeq" id="WP_284196365.1">
    <property type="nucleotide sequence ID" value="NZ_BSOG01000002.1"/>
</dbReference>
<protein>
    <submittedName>
        <fullName evidence="1">Virion morphogenesis protein</fullName>
    </submittedName>
</protein>